<gene>
    <name evidence="1" type="ORF">LBBP_01241</name>
</gene>
<dbReference type="EMBL" id="CP012029">
    <property type="protein sequence ID" value="ALO25541.1"/>
    <property type="molecule type" value="Genomic_DNA"/>
</dbReference>
<dbReference type="Proteomes" id="UP000058857">
    <property type="component" value="Chromosome 1"/>
</dbReference>
<accession>A0A0S2IQ01</accession>
<dbReference type="PATRIC" id="fig|280505.15.peg.1209"/>
<evidence type="ECO:0000313" key="2">
    <source>
        <dbReference type="Proteomes" id="UP000058857"/>
    </source>
</evidence>
<sequence length="37" mass="4441">MKIVPKMNGRFLQKYRSPHKIALNLELLDFLKKIPIF</sequence>
<protein>
    <submittedName>
        <fullName evidence="1">Uncharacterized protein</fullName>
    </submittedName>
</protein>
<reference evidence="1 2" key="1">
    <citation type="journal article" date="2015" name="PLoS Negl. Trop. Dis.">
        <title>Distribution of Plasmids in Distinct Leptospira Pathogenic Species.</title>
        <authorList>
            <person name="Wang Y."/>
            <person name="Zhuang X."/>
            <person name="Zhong Y."/>
            <person name="Zhang C."/>
            <person name="Zhang Y."/>
            <person name="Zeng L."/>
            <person name="Zhu Y."/>
            <person name="He P."/>
            <person name="Dong K."/>
            <person name="Pal U."/>
            <person name="Guo X."/>
            <person name="Qin J."/>
        </authorList>
    </citation>
    <scope>NUCLEOTIDE SEQUENCE [LARGE SCALE GENOMIC DNA]</scope>
    <source>
        <strain evidence="1 2">56604</strain>
    </source>
</reference>
<dbReference type="AlphaFoldDB" id="A0A0S2IQ01"/>
<name>A0A0S2IQ01_LEPBO</name>
<organism evidence="1">
    <name type="scientific">Leptospira borgpetersenii serovar Ballum</name>
    <dbReference type="NCBI Taxonomy" id="280505"/>
    <lineage>
        <taxon>Bacteria</taxon>
        <taxon>Pseudomonadati</taxon>
        <taxon>Spirochaetota</taxon>
        <taxon>Spirochaetia</taxon>
        <taxon>Leptospirales</taxon>
        <taxon>Leptospiraceae</taxon>
        <taxon>Leptospira</taxon>
    </lineage>
</organism>
<evidence type="ECO:0000313" key="1">
    <source>
        <dbReference type="EMBL" id="ALO25541.1"/>
    </source>
</evidence>
<proteinExistence type="predicted"/>